<dbReference type="AlphaFoldDB" id="A0A2Z5A6G6"/>
<evidence type="ECO:0000313" key="2">
    <source>
        <dbReference type="EMBL" id="AXA64960.1"/>
    </source>
</evidence>
<name>A0A2Z5A6G6_9PSED</name>
<keyword evidence="1" id="KW-1133">Transmembrane helix</keyword>
<evidence type="ECO:0000256" key="1">
    <source>
        <dbReference type="SAM" id="Phobius"/>
    </source>
</evidence>
<keyword evidence="1" id="KW-0472">Membrane</keyword>
<dbReference type="EMBL" id="CP022198">
    <property type="protein sequence ID" value="AXA64960.1"/>
    <property type="molecule type" value="Genomic_DNA"/>
</dbReference>
<dbReference type="RefSeq" id="WP_208693622.1">
    <property type="nucleotide sequence ID" value="NZ_CP022198.1"/>
</dbReference>
<accession>A0A2Z5A6G6</accession>
<dbReference type="Proteomes" id="UP000250579">
    <property type="component" value="Chromosome"/>
</dbReference>
<evidence type="ECO:0000313" key="3">
    <source>
        <dbReference type="Proteomes" id="UP000250579"/>
    </source>
</evidence>
<proteinExistence type="predicted"/>
<gene>
    <name evidence="2" type="ORF">CE139_03775</name>
</gene>
<sequence>MSSKMEKLHLGSQILSNFTTFIVAIVLGVWAVYSTFYVSKVNEVTEYTLQDWKNRTNLKPHIKAKVETDLEDIGNSEKILKVVVTLSNSGDQESRVSLDDQSISIVPVVFEGGSPRFLAPTNLADGRYNGTLDRLALDWIDIGAGESYELTYVHLISHPGTYLVHFLSHNGLEPKVGLLPIKYSVGADKYVVIK</sequence>
<keyword evidence="1" id="KW-0812">Transmembrane</keyword>
<protein>
    <submittedName>
        <fullName evidence="2">Uncharacterized protein</fullName>
    </submittedName>
</protein>
<reference evidence="2 3" key="1">
    <citation type="submission" date="2017-06" db="EMBL/GenBank/DDBJ databases">
        <title>Evolution towards high GC content and high-temperature stress adaptation in endophytic Pseudomonas oryzihabitans impacted its plant-growth promoting traits.</title>
        <authorList>
            <person name="Nascimento F.X."/>
        </authorList>
    </citation>
    <scope>NUCLEOTIDE SEQUENCE [LARGE SCALE GENOMIC DNA]</scope>
    <source>
        <strain evidence="2 3">MS8</strain>
    </source>
</reference>
<organism evidence="2 3">
    <name type="scientific">Pseudomonas oryzihabitans</name>
    <dbReference type="NCBI Taxonomy" id="47885"/>
    <lineage>
        <taxon>Bacteria</taxon>
        <taxon>Pseudomonadati</taxon>
        <taxon>Pseudomonadota</taxon>
        <taxon>Gammaproteobacteria</taxon>
        <taxon>Pseudomonadales</taxon>
        <taxon>Pseudomonadaceae</taxon>
        <taxon>Pseudomonas</taxon>
    </lineage>
</organism>
<feature type="transmembrane region" description="Helical" evidence="1">
    <location>
        <begin position="12"/>
        <end position="33"/>
    </location>
</feature>